<feature type="signal peptide" evidence="1">
    <location>
        <begin position="1"/>
        <end position="20"/>
    </location>
</feature>
<reference evidence="2 3" key="1">
    <citation type="journal article" date="2013" name="MBio">
        <title>Genome sequencing of the plant pathogen Taphrina deformans, the causal agent of peach leaf curl.</title>
        <authorList>
            <person name="Cisse O.H."/>
            <person name="Almeida J.M.G.C.F."/>
            <person name="Fonseca A."/>
            <person name="Kumar A.A."/>
            <person name="Salojaervi J."/>
            <person name="Overmyer K."/>
            <person name="Hauser P.M."/>
            <person name="Pagni M."/>
        </authorList>
    </citation>
    <scope>NUCLEOTIDE SEQUENCE [LARGE SCALE GENOMIC DNA]</scope>
    <source>
        <strain evidence="3">PYCC 5710 / ATCC 11124 / CBS 356.35 / IMI 108563 / JCM 9778 / NBRC 8474</strain>
    </source>
</reference>
<gene>
    <name evidence="2" type="ORF">TAPDE_005407</name>
</gene>
<accession>R4XG85</accession>
<evidence type="ECO:0000313" key="3">
    <source>
        <dbReference type="Proteomes" id="UP000013776"/>
    </source>
</evidence>
<dbReference type="AlphaFoldDB" id="R4XG85"/>
<comment type="caution">
    <text evidence="2">The sequence shown here is derived from an EMBL/GenBank/DDBJ whole genome shotgun (WGS) entry which is preliminary data.</text>
</comment>
<evidence type="ECO:0000313" key="2">
    <source>
        <dbReference type="EMBL" id="CCG84911.1"/>
    </source>
</evidence>
<keyword evidence="3" id="KW-1185">Reference proteome</keyword>
<feature type="chain" id="PRO_5004373347" description="Secreted protein" evidence="1">
    <location>
        <begin position="21"/>
        <end position="218"/>
    </location>
</feature>
<dbReference type="Proteomes" id="UP000013776">
    <property type="component" value="Unassembled WGS sequence"/>
</dbReference>
<keyword evidence="1" id="KW-0732">Signal</keyword>
<dbReference type="VEuPathDB" id="FungiDB:TAPDE_005407"/>
<dbReference type="EMBL" id="CAHR02000344">
    <property type="protein sequence ID" value="CCG84911.1"/>
    <property type="molecule type" value="Genomic_DNA"/>
</dbReference>
<evidence type="ECO:0000256" key="1">
    <source>
        <dbReference type="SAM" id="SignalP"/>
    </source>
</evidence>
<name>R4XG85_TAPDE</name>
<evidence type="ECO:0008006" key="4">
    <source>
        <dbReference type="Google" id="ProtNLM"/>
    </source>
</evidence>
<protein>
    <recommendedName>
        <fullName evidence="4">Secreted protein</fullName>
    </recommendedName>
</protein>
<sequence>MTPAFVTVLCLSKILLGVHAATLRGKAPSVELELGKEYSQADIERLSAARGPGNLDHGQTVTGDVSSTNLVTGTTSLEAELRSGPVAPVSETAKVVFYSTCPSIGGDFLQANVVASFDGYNIHWAGPLNVDRFGAGSSGGGHGQPITGDIQFYHSACRSFSSNTMCRYDYYAVVDATVRGSNPPGIDVGVRDAQFPVVWKRPYDVLSNTLEAAPFSRL</sequence>
<proteinExistence type="predicted"/>
<organism evidence="2 3">
    <name type="scientific">Taphrina deformans (strain PYCC 5710 / ATCC 11124 / CBS 356.35 / IMI 108563 / JCM 9778 / NBRC 8474)</name>
    <name type="common">Peach leaf curl fungus</name>
    <name type="synonym">Lalaria deformans</name>
    <dbReference type="NCBI Taxonomy" id="1097556"/>
    <lineage>
        <taxon>Eukaryota</taxon>
        <taxon>Fungi</taxon>
        <taxon>Dikarya</taxon>
        <taxon>Ascomycota</taxon>
        <taxon>Taphrinomycotina</taxon>
        <taxon>Taphrinomycetes</taxon>
        <taxon>Taphrinales</taxon>
        <taxon>Taphrinaceae</taxon>
        <taxon>Taphrina</taxon>
    </lineage>
</organism>